<keyword evidence="2" id="KW-1185">Reference proteome</keyword>
<name>A0A197JSV8_9FUNG</name>
<sequence length="227" mass="25492">MSKTDAPHHPPFHQLEDLVASLGPSLSPPELLIDIQTLDLARADAVRDEAELMAAQAVGRTFDDTFIESVGGPCISSIFERSLTWTTWMEIPCPVGTGLDDSPTLWLFAGQTPSHRSLSLNLFLQSATPRWDLNQISIWLPTLQIYETRNPILETNRPQIRHLTTSTTSNSRYLAWGVIHRIGDRELAWMATTLPKLGILDELLERTVSRGVTLTARIRLWEKMLAL</sequence>
<organism evidence="1 2">
    <name type="scientific">Linnemannia elongata AG-77</name>
    <dbReference type="NCBI Taxonomy" id="1314771"/>
    <lineage>
        <taxon>Eukaryota</taxon>
        <taxon>Fungi</taxon>
        <taxon>Fungi incertae sedis</taxon>
        <taxon>Mucoromycota</taxon>
        <taxon>Mortierellomycotina</taxon>
        <taxon>Mortierellomycetes</taxon>
        <taxon>Mortierellales</taxon>
        <taxon>Mortierellaceae</taxon>
        <taxon>Linnemannia</taxon>
    </lineage>
</organism>
<evidence type="ECO:0000313" key="2">
    <source>
        <dbReference type="Proteomes" id="UP000078512"/>
    </source>
</evidence>
<reference evidence="1 2" key="1">
    <citation type="submission" date="2016-05" db="EMBL/GenBank/DDBJ databases">
        <title>Genome sequencing reveals origins of a unique bacterial endosymbiosis in the earliest lineages of terrestrial Fungi.</title>
        <authorList>
            <consortium name="DOE Joint Genome Institute"/>
            <person name="Uehling J."/>
            <person name="Gryganskyi A."/>
            <person name="Hameed K."/>
            <person name="Tschaplinski T."/>
            <person name="Misztal P."/>
            <person name="Wu S."/>
            <person name="Desiro A."/>
            <person name="Vande Pol N."/>
            <person name="Du Z.-Y."/>
            <person name="Zienkiewicz A."/>
            <person name="Zienkiewicz K."/>
            <person name="Morin E."/>
            <person name="Tisserant E."/>
            <person name="Splivallo R."/>
            <person name="Hainaut M."/>
            <person name="Henrissat B."/>
            <person name="Ohm R."/>
            <person name="Kuo A."/>
            <person name="Yan J."/>
            <person name="Lipzen A."/>
            <person name="Nolan M."/>
            <person name="Labutti K."/>
            <person name="Barry K."/>
            <person name="Goldstein A."/>
            <person name="Labbe J."/>
            <person name="Schadt C."/>
            <person name="Tuskan G."/>
            <person name="Grigoriev I."/>
            <person name="Martin F."/>
            <person name="Vilgalys R."/>
            <person name="Bonito G."/>
        </authorList>
    </citation>
    <scope>NUCLEOTIDE SEQUENCE [LARGE SCALE GENOMIC DNA]</scope>
    <source>
        <strain evidence="1 2">AG-77</strain>
    </source>
</reference>
<dbReference type="Proteomes" id="UP000078512">
    <property type="component" value="Unassembled WGS sequence"/>
</dbReference>
<accession>A0A197JSV8</accession>
<proteinExistence type="predicted"/>
<protein>
    <submittedName>
        <fullName evidence="1">Uncharacterized protein</fullName>
    </submittedName>
</protein>
<gene>
    <name evidence="1" type="ORF">K457DRAFT_33056</name>
</gene>
<dbReference type="EMBL" id="KV442049">
    <property type="protein sequence ID" value="OAQ28285.1"/>
    <property type="molecule type" value="Genomic_DNA"/>
</dbReference>
<evidence type="ECO:0000313" key="1">
    <source>
        <dbReference type="EMBL" id="OAQ28285.1"/>
    </source>
</evidence>
<dbReference type="AlphaFoldDB" id="A0A197JSV8"/>